<evidence type="ECO:0000256" key="5">
    <source>
        <dbReference type="SAM" id="Phobius"/>
    </source>
</evidence>
<dbReference type="InterPro" id="IPR003752">
    <property type="entry name" value="DiS_bond_form_DsbB/BdbC"/>
</dbReference>
<feature type="transmembrane region" description="Helical" evidence="5">
    <location>
        <begin position="6"/>
        <end position="31"/>
    </location>
</feature>
<dbReference type="InterPro" id="IPR023380">
    <property type="entry name" value="DsbB-like_sf"/>
</dbReference>
<proteinExistence type="predicted"/>
<accession>A0ABV7TJ28</accession>
<evidence type="ECO:0000313" key="7">
    <source>
        <dbReference type="Proteomes" id="UP001595629"/>
    </source>
</evidence>
<evidence type="ECO:0000256" key="3">
    <source>
        <dbReference type="ARBA" id="ARBA00022989"/>
    </source>
</evidence>
<dbReference type="EMBL" id="JBHRXI010000015">
    <property type="protein sequence ID" value="MFC3614900.1"/>
    <property type="molecule type" value="Genomic_DNA"/>
</dbReference>
<feature type="transmembrane region" description="Helical" evidence="5">
    <location>
        <begin position="43"/>
        <end position="69"/>
    </location>
</feature>
<gene>
    <name evidence="6" type="ORF">ACFORG_14105</name>
</gene>
<feature type="transmembrane region" description="Helical" evidence="5">
    <location>
        <begin position="127"/>
        <end position="151"/>
    </location>
</feature>
<comment type="subcellular location">
    <subcellularLocation>
        <location evidence="1">Membrane</location>
        <topology evidence="1">Multi-pass membrane protein</topology>
    </subcellularLocation>
</comment>
<evidence type="ECO:0000256" key="1">
    <source>
        <dbReference type="ARBA" id="ARBA00004141"/>
    </source>
</evidence>
<evidence type="ECO:0000256" key="2">
    <source>
        <dbReference type="ARBA" id="ARBA00022692"/>
    </source>
</evidence>
<reference evidence="7" key="1">
    <citation type="journal article" date="2019" name="Int. J. Syst. Evol. Microbiol.">
        <title>The Global Catalogue of Microorganisms (GCM) 10K type strain sequencing project: providing services to taxonomists for standard genome sequencing and annotation.</title>
        <authorList>
            <consortium name="The Broad Institute Genomics Platform"/>
            <consortium name="The Broad Institute Genome Sequencing Center for Infectious Disease"/>
            <person name="Wu L."/>
            <person name="Ma J."/>
        </authorList>
    </citation>
    <scope>NUCLEOTIDE SEQUENCE [LARGE SCALE GENOMIC DNA]</scope>
    <source>
        <strain evidence="7">KCTC 42911</strain>
    </source>
</reference>
<keyword evidence="7" id="KW-1185">Reference proteome</keyword>
<dbReference type="Proteomes" id="UP001595629">
    <property type="component" value="Unassembled WGS sequence"/>
</dbReference>
<evidence type="ECO:0000256" key="4">
    <source>
        <dbReference type="ARBA" id="ARBA00023136"/>
    </source>
</evidence>
<dbReference type="SUPFAM" id="SSF158442">
    <property type="entry name" value="DsbB-like"/>
    <property type="match status" value="1"/>
</dbReference>
<dbReference type="Pfam" id="PF02600">
    <property type="entry name" value="DsbB"/>
    <property type="match status" value="1"/>
</dbReference>
<keyword evidence="2 5" id="KW-0812">Transmembrane</keyword>
<keyword evidence="4 5" id="KW-0472">Membrane</keyword>
<comment type="caution">
    <text evidence="6">The sequence shown here is derived from an EMBL/GenBank/DDBJ whole genome shotgun (WGS) entry which is preliminary data.</text>
</comment>
<protein>
    <submittedName>
        <fullName evidence="6">Disulfide bond formation protein B</fullName>
    </submittedName>
</protein>
<dbReference type="Gene3D" id="1.20.1550.10">
    <property type="entry name" value="DsbB-like"/>
    <property type="match status" value="1"/>
</dbReference>
<organism evidence="6 7">
    <name type="scientific">Lutimaribacter marinistellae</name>
    <dbReference type="NCBI Taxonomy" id="1820329"/>
    <lineage>
        <taxon>Bacteria</taxon>
        <taxon>Pseudomonadati</taxon>
        <taxon>Pseudomonadota</taxon>
        <taxon>Alphaproteobacteria</taxon>
        <taxon>Rhodobacterales</taxon>
        <taxon>Roseobacteraceae</taxon>
        <taxon>Lutimaribacter</taxon>
    </lineage>
</organism>
<dbReference type="RefSeq" id="WP_386736178.1">
    <property type="nucleotide sequence ID" value="NZ_JBHRXI010000015.1"/>
</dbReference>
<evidence type="ECO:0000313" key="6">
    <source>
        <dbReference type="EMBL" id="MFC3614900.1"/>
    </source>
</evidence>
<sequence length="156" mass="15927">MTYRSFLIFLAAGGSLGLLAGAFFFQALGWAPCAMCLWQRWPHAAAIAIGAVALFVPGATLPALGALAAGTAAGLGLYHSGVERDWWEGPSSCTGDAGALGGLTGDALLPGASDAPALVLCDTFEPFLLGLTMANWNTILSAGLVLFWIAAARARS</sequence>
<keyword evidence="3 5" id="KW-1133">Transmembrane helix</keyword>
<name>A0ABV7TJ28_9RHOB</name>